<keyword evidence="1" id="KW-1133">Transmembrane helix</keyword>
<keyword evidence="1" id="KW-0472">Membrane</keyword>
<keyword evidence="1" id="KW-0812">Transmembrane</keyword>
<name>W1I9Z4_FUSPS</name>
<accession>W1I9Z4</accession>
<dbReference type="AlphaFoldDB" id="W1I9Z4"/>
<protein>
    <submittedName>
        <fullName evidence="2">Unclassified</fullName>
    </submittedName>
</protein>
<reference evidence="2" key="1">
    <citation type="submission" date="2013-05" db="EMBL/GenBank/DDBJ databases">
        <title>Draft genome sequences of six wheat associated Fusarium spp. isolates.</title>
        <authorList>
            <person name="Moolhuijzen P.M."/>
            <person name="Manners J.M."/>
            <person name="Wilcox S."/>
            <person name="Bellgard M.I."/>
            <person name="Gardiner D.M."/>
        </authorList>
    </citation>
    <scope>NUCLEOTIDE SEQUENCE</scope>
    <source>
        <strain evidence="2">CS3220</strain>
    </source>
</reference>
<dbReference type="EMBL" id="CBMC010001467">
    <property type="protein sequence ID" value="CDL72458.1"/>
    <property type="molecule type" value="Genomic_DNA"/>
</dbReference>
<evidence type="ECO:0000256" key="1">
    <source>
        <dbReference type="SAM" id="Phobius"/>
    </source>
</evidence>
<evidence type="ECO:0000313" key="2">
    <source>
        <dbReference type="EMBL" id="CDL72458.1"/>
    </source>
</evidence>
<feature type="transmembrane region" description="Helical" evidence="1">
    <location>
        <begin position="20"/>
        <end position="38"/>
    </location>
</feature>
<sequence>MQQGKILDYWKSYARDVCPLIFYFTVVWVIVLRTQLFFGEKILIPPKGGISLRLRLPVLYWEVKIINNILG</sequence>
<gene>
    <name evidence="2" type="ORF">BN846_0125930</name>
</gene>
<dbReference type="EMBL" id="HG316774">
    <property type="protein sequence ID" value="CDX48478.1"/>
    <property type="molecule type" value="Genomic_DNA"/>
</dbReference>
<organism evidence="2">
    <name type="scientific">Fusarium pseudograminearum CS3220</name>
    <dbReference type="NCBI Taxonomy" id="1318456"/>
    <lineage>
        <taxon>Eukaryota</taxon>
        <taxon>Fungi</taxon>
        <taxon>Dikarya</taxon>
        <taxon>Ascomycota</taxon>
        <taxon>Pezizomycotina</taxon>
        <taxon>Sordariomycetes</taxon>
        <taxon>Hypocreomycetidae</taxon>
        <taxon>Hypocreales</taxon>
        <taxon>Nectriaceae</taxon>
        <taxon>Fusarium</taxon>
    </lineage>
</organism>
<proteinExistence type="predicted"/>